<accession>A0AAE1P8F7</accession>
<evidence type="ECO:0000256" key="3">
    <source>
        <dbReference type="ARBA" id="ARBA00022475"/>
    </source>
</evidence>
<feature type="compositionally biased region" description="Polar residues" evidence="8">
    <location>
        <begin position="40"/>
        <end position="59"/>
    </location>
</feature>
<feature type="transmembrane region" description="Helical" evidence="7">
    <location>
        <begin position="584"/>
        <end position="602"/>
    </location>
</feature>
<organism evidence="9 10">
    <name type="scientific">Petrolisthes manimaculis</name>
    <dbReference type="NCBI Taxonomy" id="1843537"/>
    <lineage>
        <taxon>Eukaryota</taxon>
        <taxon>Metazoa</taxon>
        <taxon>Ecdysozoa</taxon>
        <taxon>Arthropoda</taxon>
        <taxon>Crustacea</taxon>
        <taxon>Multicrustacea</taxon>
        <taxon>Malacostraca</taxon>
        <taxon>Eumalacostraca</taxon>
        <taxon>Eucarida</taxon>
        <taxon>Decapoda</taxon>
        <taxon>Pleocyemata</taxon>
        <taxon>Anomura</taxon>
        <taxon>Galatheoidea</taxon>
        <taxon>Porcellanidae</taxon>
        <taxon>Petrolisthes</taxon>
    </lineage>
</organism>
<dbReference type="PANTHER" id="PTHR16024:SF28">
    <property type="entry name" value="XK-RELATED PROTEIN"/>
    <property type="match status" value="1"/>
</dbReference>
<feature type="region of interest" description="Disordered" evidence="8">
    <location>
        <begin position="218"/>
        <end position="258"/>
    </location>
</feature>
<gene>
    <name evidence="9" type="ORF">Pmani_025342</name>
</gene>
<feature type="transmembrane region" description="Helical" evidence="7">
    <location>
        <begin position="557"/>
        <end position="578"/>
    </location>
</feature>
<feature type="compositionally biased region" description="Polar residues" evidence="8">
    <location>
        <begin position="17"/>
        <end position="26"/>
    </location>
</feature>
<sequence>MARKGIVNAGFEPTVDVENSSPQAKNSTEDDSKSRMASRCQYTDDTSQQDSSTYKQQSSHTDTHIHTHKRHHSHVDSGQYSLGDSRHHEIRKHSRNHSSGFQIRTYGRQNSHPIIGQQRSNDVESDNRIQMDNENQSCTYSRQHSYGESGQQKVTHIRQHSLIDTWNQNWMYNRHHNNPGPVHQQNLIHSREQNSGDTKHQIQRLSGYQNYAYSRQNSNTESVYHQQIQNPTHSRHQSRSGREVDVAVSSRGPEDREPCARSLQSALEHEWYDAVGCRDASVQTDLTPKTVSSWKILLTKSSENLNTTSASLLSDYVVMETRSLGFDASTQTQDAHLFRYSDTQLSEMVIAWQMITIFMPSTWYLILYVADQLTSVVVATEMCLMGEHWWCGLTLTFLILPSIGLNLYAYEQLIRPDIASVAPVNKWMARLLLCGQVAPHYLLGRKVLWCFRAWRAQSWPSRRSTTRPLPLHHKTPQVLWEQAKAETESYTTKWFHSLFESVPQLSVQTYIGVVLLTSNDSGARGLIPWLLFSGVVSLTSASAGLASVLSERAWERFAAATAIFFTLGSRVLVCGGMGTVHPAFWISPVAGATILGFVTKVSESQEVTIKATLIKTHKYLFEAFIMACVCPPFNAVGIFSSLPYILAGLCFLTRDPASMFNIVVFIMSILGQSIWLAGDESSSSSSEQGDESSSSSSDHEESSSSSDQDDSSSSSDQDDESSSSDQDEESSSSTDQDELAL</sequence>
<feature type="compositionally biased region" description="Acidic residues" evidence="8">
    <location>
        <begin position="716"/>
        <end position="741"/>
    </location>
</feature>
<feature type="transmembrane region" description="Helical" evidence="7">
    <location>
        <begin position="623"/>
        <end position="646"/>
    </location>
</feature>
<comment type="caution">
    <text evidence="9">The sequence shown here is derived from an EMBL/GenBank/DDBJ whole genome shotgun (WGS) entry which is preliminary data.</text>
</comment>
<comment type="similarity">
    <text evidence="2 7">Belongs to the XK family.</text>
</comment>
<dbReference type="GO" id="GO:0005886">
    <property type="term" value="C:plasma membrane"/>
    <property type="evidence" value="ECO:0007669"/>
    <property type="project" value="UniProtKB-SubCell"/>
</dbReference>
<evidence type="ECO:0000256" key="6">
    <source>
        <dbReference type="ARBA" id="ARBA00023136"/>
    </source>
</evidence>
<evidence type="ECO:0000313" key="10">
    <source>
        <dbReference type="Proteomes" id="UP001292094"/>
    </source>
</evidence>
<keyword evidence="5 7" id="KW-1133">Transmembrane helix</keyword>
<feature type="transmembrane region" description="Helical" evidence="7">
    <location>
        <begin position="389"/>
        <end position="410"/>
    </location>
</feature>
<dbReference type="AlphaFoldDB" id="A0AAE1P8F7"/>
<keyword evidence="10" id="KW-1185">Reference proteome</keyword>
<name>A0AAE1P8F7_9EUCA</name>
<feature type="transmembrane region" description="Helical" evidence="7">
    <location>
        <begin position="658"/>
        <end position="678"/>
    </location>
</feature>
<feature type="compositionally biased region" description="Low complexity" evidence="8">
    <location>
        <begin position="703"/>
        <end position="715"/>
    </location>
</feature>
<feature type="region of interest" description="Disordered" evidence="8">
    <location>
        <begin position="680"/>
        <end position="741"/>
    </location>
</feature>
<evidence type="ECO:0000256" key="1">
    <source>
        <dbReference type="ARBA" id="ARBA00004651"/>
    </source>
</evidence>
<dbReference type="PANTHER" id="PTHR16024">
    <property type="entry name" value="XK-RELATED PROTEIN"/>
    <property type="match status" value="1"/>
</dbReference>
<reference evidence="9" key="1">
    <citation type="submission" date="2023-11" db="EMBL/GenBank/DDBJ databases">
        <title>Genome assemblies of two species of porcelain crab, Petrolisthes cinctipes and Petrolisthes manimaculis (Anomura: Porcellanidae).</title>
        <authorList>
            <person name="Angst P."/>
        </authorList>
    </citation>
    <scope>NUCLEOTIDE SEQUENCE</scope>
    <source>
        <strain evidence="9">PB745_02</strain>
        <tissue evidence="9">Gill</tissue>
    </source>
</reference>
<evidence type="ECO:0000256" key="7">
    <source>
        <dbReference type="RuleBase" id="RU910716"/>
    </source>
</evidence>
<evidence type="ECO:0000256" key="4">
    <source>
        <dbReference type="ARBA" id="ARBA00022692"/>
    </source>
</evidence>
<dbReference type="InterPro" id="IPR050895">
    <property type="entry name" value="XK-related_scramblase"/>
</dbReference>
<comment type="subcellular location">
    <subcellularLocation>
        <location evidence="1">Cell membrane</location>
        <topology evidence="1">Multi-pass membrane protein</topology>
    </subcellularLocation>
    <subcellularLocation>
        <location evidence="7">Membrane</location>
        <topology evidence="7">Multi-pass membrane protein</topology>
    </subcellularLocation>
</comment>
<dbReference type="Pfam" id="PF09815">
    <property type="entry name" value="XK-related"/>
    <property type="match status" value="1"/>
</dbReference>
<feature type="compositionally biased region" description="Polar residues" evidence="8">
    <location>
        <begin position="218"/>
        <end position="232"/>
    </location>
</feature>
<proteinExistence type="inferred from homology"/>
<dbReference type="Proteomes" id="UP001292094">
    <property type="component" value="Unassembled WGS sequence"/>
</dbReference>
<keyword evidence="6 7" id="KW-0472">Membrane</keyword>
<feature type="region of interest" description="Disordered" evidence="8">
    <location>
        <begin position="1"/>
        <end position="82"/>
    </location>
</feature>
<feature type="compositionally biased region" description="Low complexity" evidence="8">
    <location>
        <begin position="680"/>
        <end position="696"/>
    </location>
</feature>
<feature type="transmembrane region" description="Helical" evidence="7">
    <location>
        <begin position="526"/>
        <end position="550"/>
    </location>
</feature>
<feature type="transmembrane region" description="Helical" evidence="7">
    <location>
        <begin position="349"/>
        <end position="369"/>
    </location>
</feature>
<dbReference type="InterPro" id="IPR018629">
    <property type="entry name" value="XK-rel"/>
</dbReference>
<protein>
    <recommendedName>
        <fullName evidence="7">XK-related protein</fullName>
    </recommendedName>
</protein>
<keyword evidence="3" id="KW-1003">Cell membrane</keyword>
<evidence type="ECO:0000256" key="5">
    <source>
        <dbReference type="ARBA" id="ARBA00022989"/>
    </source>
</evidence>
<keyword evidence="4 7" id="KW-0812">Transmembrane</keyword>
<dbReference type="EMBL" id="JAWZYT010002708">
    <property type="protein sequence ID" value="KAK4302587.1"/>
    <property type="molecule type" value="Genomic_DNA"/>
</dbReference>
<evidence type="ECO:0000256" key="2">
    <source>
        <dbReference type="ARBA" id="ARBA00008789"/>
    </source>
</evidence>
<evidence type="ECO:0000256" key="8">
    <source>
        <dbReference type="SAM" id="MobiDB-lite"/>
    </source>
</evidence>
<evidence type="ECO:0000313" key="9">
    <source>
        <dbReference type="EMBL" id="KAK4302587.1"/>
    </source>
</evidence>